<dbReference type="Proteomes" id="UP000289152">
    <property type="component" value="Unassembled WGS sequence"/>
</dbReference>
<reference evidence="2 3" key="1">
    <citation type="submission" date="2016-06" db="EMBL/GenBank/DDBJ databases">
        <title>Evolution of pathogenesis and genome organization in the Tremellales.</title>
        <authorList>
            <person name="Cuomo C."/>
            <person name="Litvintseva A."/>
            <person name="Heitman J."/>
            <person name="Chen Y."/>
            <person name="Sun S."/>
            <person name="Springer D."/>
            <person name="Dromer F."/>
            <person name="Young S."/>
            <person name="Zeng Q."/>
            <person name="Chapman S."/>
            <person name="Gujja S."/>
            <person name="Saif S."/>
            <person name="Birren B."/>
        </authorList>
    </citation>
    <scope>NUCLEOTIDE SEQUENCE [LARGE SCALE GENOMIC DNA]</scope>
    <source>
        <strain evidence="2 3">ATCC 28783</strain>
    </source>
</reference>
<dbReference type="GO" id="GO:0008194">
    <property type="term" value="F:UDP-glycosyltransferase activity"/>
    <property type="evidence" value="ECO:0007669"/>
    <property type="project" value="InterPro"/>
</dbReference>
<accession>A0A4Q1BBH3</accession>
<dbReference type="InterPro" id="IPR002213">
    <property type="entry name" value="UDP_glucos_trans"/>
</dbReference>
<keyword evidence="3" id="KW-1185">Reference proteome</keyword>
<organism evidence="2 3">
    <name type="scientific">Tremella mesenterica</name>
    <name type="common">Jelly fungus</name>
    <dbReference type="NCBI Taxonomy" id="5217"/>
    <lineage>
        <taxon>Eukaryota</taxon>
        <taxon>Fungi</taxon>
        <taxon>Dikarya</taxon>
        <taxon>Basidiomycota</taxon>
        <taxon>Agaricomycotina</taxon>
        <taxon>Tremellomycetes</taxon>
        <taxon>Tremellales</taxon>
        <taxon>Tremellaceae</taxon>
        <taxon>Tremella</taxon>
    </lineage>
</organism>
<evidence type="ECO:0008006" key="4">
    <source>
        <dbReference type="Google" id="ProtNLM"/>
    </source>
</evidence>
<dbReference type="Gene3D" id="3.40.50.2000">
    <property type="entry name" value="Glycogen Phosphorylase B"/>
    <property type="match status" value="1"/>
</dbReference>
<evidence type="ECO:0000256" key="1">
    <source>
        <dbReference type="ARBA" id="ARBA00022679"/>
    </source>
</evidence>
<dbReference type="EMBL" id="SDIL01000137">
    <property type="protein sequence ID" value="RXK35417.1"/>
    <property type="molecule type" value="Genomic_DNA"/>
</dbReference>
<gene>
    <name evidence="2" type="ORF">M231_07321</name>
</gene>
<protein>
    <recommendedName>
        <fullName evidence="4">UDP-glycosyltransferases domain-containing protein</fullName>
    </recommendedName>
</protein>
<dbReference type="PANTHER" id="PTHR48045:SF31">
    <property type="entry name" value="UDP-GLYCOSYLTRANSFERASE 76B1-LIKE"/>
    <property type="match status" value="1"/>
</dbReference>
<dbReference type="Pfam" id="PF00201">
    <property type="entry name" value="UDPGT"/>
    <property type="match status" value="1"/>
</dbReference>
<dbReference type="VEuPathDB" id="FungiDB:TREMEDRAFT_60596"/>
<keyword evidence="1" id="KW-0808">Transferase</keyword>
<proteinExistence type="predicted"/>
<name>A0A4Q1BBH3_TREME</name>
<dbReference type="PANTHER" id="PTHR48045">
    <property type="entry name" value="UDP-GLYCOSYLTRANSFERASE 72B1"/>
    <property type="match status" value="1"/>
</dbReference>
<dbReference type="OrthoDB" id="5835829at2759"/>
<evidence type="ECO:0000313" key="3">
    <source>
        <dbReference type="Proteomes" id="UP000289152"/>
    </source>
</evidence>
<dbReference type="SUPFAM" id="SSF53756">
    <property type="entry name" value="UDP-Glycosyltransferase/glycogen phosphorylase"/>
    <property type="match status" value="1"/>
</dbReference>
<comment type="caution">
    <text evidence="2">The sequence shown here is derived from an EMBL/GenBank/DDBJ whole genome shotgun (WGS) entry which is preliminary data.</text>
</comment>
<dbReference type="AlphaFoldDB" id="A0A4Q1BBH3"/>
<evidence type="ECO:0000313" key="2">
    <source>
        <dbReference type="EMBL" id="RXK35417.1"/>
    </source>
</evidence>
<sequence>MGILTYDLSFGTSFWPNNRPDLIEIIIDSLLLAEPPIPFIFATASRGKITQKVIDKVHQSGRGLIVDWAPQVQVLSHPAVGMFLTHCGCTSLTETIVCGVPILALPFAADQPALSAHFTHINPIGIQLTQLLTGLVGRTTGLGEYVEGTEEAMRTQLADAWTRMRGEEGDKYRMKISELKELMRVSWVSGGSKEAAMSISKLFDEHE</sequence>
<dbReference type="InParanoid" id="A0A4Q1BBH3"/>